<evidence type="ECO:0000256" key="1">
    <source>
        <dbReference type="SAM" id="MobiDB-lite"/>
    </source>
</evidence>
<feature type="compositionally biased region" description="Pro residues" evidence="1">
    <location>
        <begin position="277"/>
        <end position="286"/>
    </location>
</feature>
<evidence type="ECO:0000313" key="2">
    <source>
        <dbReference type="EnsemblMetazoa" id="XP_031788067"/>
    </source>
</evidence>
<dbReference type="KEGG" id="nvi:116416391"/>
<organism evidence="2 3">
    <name type="scientific">Nasonia vitripennis</name>
    <name type="common">Parasitic wasp</name>
    <dbReference type="NCBI Taxonomy" id="7425"/>
    <lineage>
        <taxon>Eukaryota</taxon>
        <taxon>Metazoa</taxon>
        <taxon>Ecdysozoa</taxon>
        <taxon>Arthropoda</taxon>
        <taxon>Hexapoda</taxon>
        <taxon>Insecta</taxon>
        <taxon>Pterygota</taxon>
        <taxon>Neoptera</taxon>
        <taxon>Endopterygota</taxon>
        <taxon>Hymenoptera</taxon>
        <taxon>Apocrita</taxon>
        <taxon>Proctotrupomorpha</taxon>
        <taxon>Chalcidoidea</taxon>
        <taxon>Pteromalidae</taxon>
        <taxon>Pteromalinae</taxon>
        <taxon>Nasonia</taxon>
    </lineage>
</organism>
<protein>
    <submittedName>
        <fullName evidence="2">Uncharacterized protein</fullName>
    </submittedName>
</protein>
<dbReference type="RefSeq" id="XP_031776735.1">
    <property type="nucleotide sequence ID" value="XM_031920875.2"/>
</dbReference>
<dbReference type="RefSeq" id="XP_031783254.1">
    <property type="nucleotide sequence ID" value="XM_031927394.2"/>
</dbReference>
<feature type="region of interest" description="Disordered" evidence="1">
    <location>
        <begin position="1"/>
        <end position="128"/>
    </location>
</feature>
<dbReference type="EnsemblMetazoa" id="XM_031924763">
    <property type="protein sequence ID" value="XP_031780623"/>
    <property type="gene ID" value="LOC116416391"/>
</dbReference>
<feature type="compositionally biased region" description="Low complexity" evidence="1">
    <location>
        <begin position="175"/>
        <end position="206"/>
    </location>
</feature>
<dbReference type="Proteomes" id="UP000002358">
    <property type="component" value="Chromosome 3"/>
</dbReference>
<dbReference type="KEGG" id="nvi:116416760"/>
<feature type="region of interest" description="Disordered" evidence="1">
    <location>
        <begin position="173"/>
        <end position="306"/>
    </location>
</feature>
<dbReference type="KEGG" id="nvi:116416927"/>
<feature type="compositionally biased region" description="Polar residues" evidence="1">
    <location>
        <begin position="1"/>
        <end position="11"/>
    </location>
</feature>
<feature type="compositionally biased region" description="Basic residues" evidence="1">
    <location>
        <begin position="297"/>
        <end position="306"/>
    </location>
</feature>
<dbReference type="GeneID" id="103315360"/>
<name>A0A7M7QMY2_NASVI</name>
<reference evidence="2" key="1">
    <citation type="submission" date="2021-01" db="UniProtKB">
        <authorList>
            <consortium name="EnsemblMetazoa"/>
        </authorList>
    </citation>
    <scope>IDENTIFICATION</scope>
</reference>
<keyword evidence="3" id="KW-1185">Reference proteome</keyword>
<feature type="compositionally biased region" description="Low complexity" evidence="1">
    <location>
        <begin position="247"/>
        <end position="270"/>
    </location>
</feature>
<dbReference type="GeneID" id="116416760"/>
<feature type="compositionally biased region" description="Low complexity" evidence="1">
    <location>
        <begin position="80"/>
        <end position="97"/>
    </location>
</feature>
<dbReference type="GeneID" id="116415745"/>
<accession>A0A7M7QMY2</accession>
<dbReference type="RefSeq" id="XP_031782163.1">
    <property type="nucleotide sequence ID" value="XM_031926303.2"/>
</dbReference>
<dbReference type="KEGG" id="nvi:116417699"/>
<dbReference type="GeneID" id="116416391"/>
<feature type="compositionally biased region" description="Low complexity" evidence="1">
    <location>
        <begin position="12"/>
        <end position="71"/>
    </location>
</feature>
<dbReference type="Proteomes" id="UP000002358">
    <property type="component" value="Chromosome 5"/>
</dbReference>
<dbReference type="RefSeq" id="XP_016842484.2">
    <property type="nucleotide sequence ID" value="XM_016986995.2"/>
</dbReference>
<dbReference type="GeneID" id="116416927"/>
<dbReference type="AlphaFoldDB" id="A0A7M7QMY2"/>
<dbReference type="InParanoid" id="A0A7M7QMY2"/>
<dbReference type="KEGG" id="nvi:116415745"/>
<dbReference type="GeneID" id="116417699"/>
<dbReference type="KEGG" id="nvi:103315360"/>
<dbReference type="EnsemblMetazoa" id="XM_031927394">
    <property type="protein sequence ID" value="XP_031783254"/>
    <property type="gene ID" value="LOC116416927"/>
</dbReference>
<dbReference type="Proteomes" id="UP000002358">
    <property type="component" value="Chromosome 2"/>
</dbReference>
<dbReference type="EnsemblMetazoa" id="XM_031926303">
    <property type="protein sequence ID" value="XP_031782163"/>
    <property type="gene ID" value="LOC116416760"/>
</dbReference>
<feature type="compositionally biased region" description="Low complexity" evidence="1">
    <location>
        <begin position="214"/>
        <end position="238"/>
    </location>
</feature>
<proteinExistence type="predicted"/>
<dbReference type="RefSeq" id="XP_031788067.1">
    <property type="nucleotide sequence ID" value="XM_031932207.2"/>
</dbReference>
<dbReference type="EnsemblMetazoa" id="XM_031920875">
    <property type="protein sequence ID" value="XP_031776735"/>
    <property type="gene ID" value="LOC116415745"/>
</dbReference>
<dbReference type="EnsemblMetazoa" id="XM_031932207">
    <property type="protein sequence ID" value="XP_031788067"/>
    <property type="gene ID" value="LOC116417699"/>
</dbReference>
<evidence type="ECO:0000313" key="3">
    <source>
        <dbReference type="Proteomes" id="UP000002358"/>
    </source>
</evidence>
<dbReference type="EnsemblMetazoa" id="XM_016986995">
    <property type="protein sequence ID" value="XP_016842484"/>
    <property type="gene ID" value="LOC103315360"/>
</dbReference>
<dbReference type="GeneID" id="116417418"/>
<dbReference type="RefSeq" id="XP_031786298.1">
    <property type="nucleotide sequence ID" value="XM_031930438.2"/>
</dbReference>
<dbReference type="KEGG" id="nvi:116417418"/>
<sequence>MNKINSSNPTASSSSSGSSSSGSSSSGSSRSGSSSSGSNSSGSSSSGSSSSSNNNSSSSSSNSSSGSSRSRQVSAKKARLSPSLLYSPLPRTPTSSLERPMTPRAAVTPRSSVLQPVVGSNGCSRARRGARRNLAAEYVGDQENVDPTAPPELSLFDELEEFLVLRNAITAGGAQQEEQQQQPQHLEPLPQQQQQSPEQQHPLQHQQPPPQHQQPPQHIQPPQHQQPLPQQQQQSPQHQQPPPQHQQPPQHIQPPQHQQSPPQQEQAQLQDDQEEQLPPPLPPHPIPEAVANGFRGPQRRSRGKFAHNRDFIRELEPMPDLEGYPVGNLKFCTATHVRKALYVAANFFRLTGGRFPRQTDRMQKSYHACLRTVDKHVCEMGAQKFSLYGLSVEEAQAFYDAAYGSYLMRKNDPTRRGRRR</sequence>
<dbReference type="Proteomes" id="UP000002358">
    <property type="component" value="Chromosome 1"/>
</dbReference>
<dbReference type="RefSeq" id="XP_031780623.1">
    <property type="nucleotide sequence ID" value="XM_031924763.2"/>
</dbReference>
<dbReference type="Proteomes" id="UP000002358">
    <property type="component" value="Chromosome 4"/>
</dbReference>
<dbReference type="EnsemblMetazoa" id="XM_031930438">
    <property type="protein sequence ID" value="XP_031786298"/>
    <property type="gene ID" value="LOC116417418"/>
</dbReference>